<feature type="transmembrane region" description="Helical" evidence="1">
    <location>
        <begin position="14"/>
        <end position="38"/>
    </location>
</feature>
<feature type="transmembrane region" description="Helical" evidence="1">
    <location>
        <begin position="50"/>
        <end position="68"/>
    </location>
</feature>
<organism evidence="3 4">
    <name type="scientific">Aeromicrobium piscarium</name>
    <dbReference type="NCBI Taxonomy" id="2590901"/>
    <lineage>
        <taxon>Bacteria</taxon>
        <taxon>Bacillati</taxon>
        <taxon>Actinomycetota</taxon>
        <taxon>Actinomycetes</taxon>
        <taxon>Propionibacteriales</taxon>
        <taxon>Nocardioidaceae</taxon>
        <taxon>Aeromicrobium</taxon>
    </lineage>
</organism>
<name>A0A554S6S9_9ACTN</name>
<evidence type="ECO:0000313" key="4">
    <source>
        <dbReference type="Proteomes" id="UP000316988"/>
    </source>
</evidence>
<proteinExistence type="predicted"/>
<evidence type="ECO:0000259" key="2">
    <source>
        <dbReference type="Pfam" id="PF10756"/>
    </source>
</evidence>
<sequence length="141" mass="15721">MPDLMSEVRRFRPVAVAIVMWMSTAVLVVMMVVVGNAIPEDYRFSVLQALTLWGFIGVIALLAFAVTWSNVRADAEGLTVVNGFRRHRFAWSQIAAISMRDGAPWPTLVTQEDRRVILFAIQGSDGDSAREAVRWLQGQIS</sequence>
<dbReference type="Proteomes" id="UP000316988">
    <property type="component" value="Unassembled WGS sequence"/>
</dbReference>
<keyword evidence="1" id="KW-1133">Transmembrane helix</keyword>
<dbReference type="OrthoDB" id="3824918at2"/>
<evidence type="ECO:0000256" key="1">
    <source>
        <dbReference type="SAM" id="Phobius"/>
    </source>
</evidence>
<evidence type="ECO:0000313" key="3">
    <source>
        <dbReference type="EMBL" id="TSD62059.1"/>
    </source>
</evidence>
<comment type="caution">
    <text evidence="3">The sequence shown here is derived from an EMBL/GenBank/DDBJ whole genome shotgun (WGS) entry which is preliminary data.</text>
</comment>
<feature type="domain" description="Low molecular weight protein antigen 6 PH" evidence="2">
    <location>
        <begin position="69"/>
        <end position="136"/>
    </location>
</feature>
<dbReference type="InterPro" id="IPR019692">
    <property type="entry name" value="CFP-6_PH"/>
</dbReference>
<keyword evidence="1" id="KW-0472">Membrane</keyword>
<accession>A0A554S6S9</accession>
<keyword evidence="1" id="KW-0812">Transmembrane</keyword>
<keyword evidence="4" id="KW-1185">Reference proteome</keyword>
<dbReference type="AlphaFoldDB" id="A0A554S6S9"/>
<dbReference type="EMBL" id="VLNT01000011">
    <property type="protein sequence ID" value="TSD62059.1"/>
    <property type="molecule type" value="Genomic_DNA"/>
</dbReference>
<gene>
    <name evidence="3" type="ORF">FNM00_13145</name>
</gene>
<dbReference type="Pfam" id="PF10756">
    <property type="entry name" value="bPH_6"/>
    <property type="match status" value="1"/>
</dbReference>
<protein>
    <submittedName>
        <fullName evidence="3">PH domain-containing protein</fullName>
    </submittedName>
</protein>
<reference evidence="3 4" key="1">
    <citation type="submission" date="2019-07" db="EMBL/GenBank/DDBJ databases">
        <authorList>
            <person name="Zhao L.H."/>
        </authorList>
    </citation>
    <scope>NUCLEOTIDE SEQUENCE [LARGE SCALE GENOMIC DNA]</scope>
    <source>
        <strain evidence="3 4">Co35</strain>
    </source>
</reference>